<organism evidence="1 2">
    <name type="scientific">Sphaerodactylus townsendi</name>
    <dbReference type="NCBI Taxonomy" id="933632"/>
    <lineage>
        <taxon>Eukaryota</taxon>
        <taxon>Metazoa</taxon>
        <taxon>Chordata</taxon>
        <taxon>Craniata</taxon>
        <taxon>Vertebrata</taxon>
        <taxon>Euteleostomi</taxon>
        <taxon>Lepidosauria</taxon>
        <taxon>Squamata</taxon>
        <taxon>Bifurcata</taxon>
        <taxon>Gekkota</taxon>
        <taxon>Sphaerodactylidae</taxon>
        <taxon>Sphaerodactylus</taxon>
    </lineage>
</organism>
<name>A0ACB8EL64_9SAUR</name>
<dbReference type="Proteomes" id="UP000827872">
    <property type="component" value="Linkage Group LG03"/>
</dbReference>
<evidence type="ECO:0000313" key="1">
    <source>
        <dbReference type="EMBL" id="KAH7993223.1"/>
    </source>
</evidence>
<sequence>MRGASSIALKRPPPPPGKAKKGARKTEKLIAETDDEPLQGRLLVVLAALASHRGRKERRRRLLLLDASPAYGDAGHIRAFPPSAAGADAAAGALTRIQPDSISGCSAAHPIPVREGCGERSAGLPRGHVQPRGPKERARQAAPDRRNEEMIRKAAYKETPAFRA</sequence>
<comment type="caution">
    <text evidence="1">The sequence shown here is derived from an EMBL/GenBank/DDBJ whole genome shotgun (WGS) entry which is preliminary data.</text>
</comment>
<accession>A0ACB8EL64</accession>
<keyword evidence="2" id="KW-1185">Reference proteome</keyword>
<dbReference type="EMBL" id="CM037616">
    <property type="protein sequence ID" value="KAH7993223.1"/>
    <property type="molecule type" value="Genomic_DNA"/>
</dbReference>
<reference evidence="1" key="1">
    <citation type="submission" date="2021-08" db="EMBL/GenBank/DDBJ databases">
        <title>The first chromosome-level gecko genome reveals the dynamic sex chromosomes of Neotropical dwarf geckos (Sphaerodactylidae: Sphaerodactylus).</title>
        <authorList>
            <person name="Pinto B.J."/>
            <person name="Keating S.E."/>
            <person name="Gamble T."/>
        </authorList>
    </citation>
    <scope>NUCLEOTIDE SEQUENCE</scope>
    <source>
        <strain evidence="1">TG3544</strain>
    </source>
</reference>
<evidence type="ECO:0000313" key="2">
    <source>
        <dbReference type="Proteomes" id="UP000827872"/>
    </source>
</evidence>
<proteinExistence type="predicted"/>
<gene>
    <name evidence="1" type="ORF">K3G42_029966</name>
</gene>
<protein>
    <submittedName>
        <fullName evidence="1">Uncharacterized protein</fullName>
    </submittedName>
</protein>